<proteinExistence type="predicted"/>
<organism evidence="1 2">
    <name type="scientific">Gemmata obscuriglobus</name>
    <dbReference type="NCBI Taxonomy" id="114"/>
    <lineage>
        <taxon>Bacteria</taxon>
        <taxon>Pseudomonadati</taxon>
        <taxon>Planctomycetota</taxon>
        <taxon>Planctomycetia</taxon>
        <taxon>Gemmatales</taxon>
        <taxon>Gemmataceae</taxon>
        <taxon>Gemmata</taxon>
    </lineage>
</organism>
<dbReference type="RefSeq" id="WP_010041275.1">
    <property type="nucleotide sequence ID" value="NZ_CP025958.1"/>
</dbReference>
<evidence type="ECO:0000313" key="1">
    <source>
        <dbReference type="EMBL" id="AWM36056.1"/>
    </source>
</evidence>
<dbReference type="EMBL" id="CP025958">
    <property type="protein sequence ID" value="AWM36056.1"/>
    <property type="molecule type" value="Genomic_DNA"/>
</dbReference>
<dbReference type="KEGG" id="gog:C1280_02885"/>
<accession>A0A2Z3GXB8</accession>
<dbReference type="Proteomes" id="UP000245802">
    <property type="component" value="Chromosome"/>
</dbReference>
<keyword evidence="2" id="KW-1185">Reference proteome</keyword>
<protein>
    <submittedName>
        <fullName evidence="1">Uncharacterized protein</fullName>
    </submittedName>
</protein>
<name>A0A2Z3GXB8_9BACT</name>
<gene>
    <name evidence="1" type="ORF">C1280_02885</name>
</gene>
<sequence length="159" mass="17255">MRPILHLPAGAQLADDSISLAAEVDDMRRLWLLFLAMAVRDEACAIRWQPWESGHALSYTVGAVLYSLVDPGEEFGAVAFEAARRLISPGPRGWLARQLLRAGAGVLRCESEWGPSTWQGVWWSAGAATGVEFVRLDRFPVPRYPVEPVVGSASGPSPG</sequence>
<dbReference type="AlphaFoldDB" id="A0A2Z3GXB8"/>
<evidence type="ECO:0000313" key="2">
    <source>
        <dbReference type="Proteomes" id="UP000245802"/>
    </source>
</evidence>
<reference evidence="1 2" key="1">
    <citation type="submission" date="2018-01" db="EMBL/GenBank/DDBJ databases">
        <title>G. obscuriglobus.</title>
        <authorList>
            <person name="Franke J."/>
            <person name="Blomberg W."/>
            <person name="Selmecki A."/>
        </authorList>
    </citation>
    <scope>NUCLEOTIDE SEQUENCE [LARGE SCALE GENOMIC DNA]</scope>
    <source>
        <strain evidence="1 2">DSM 5831</strain>
    </source>
</reference>